<keyword evidence="3" id="KW-1185">Reference proteome</keyword>
<dbReference type="GO" id="GO:0016887">
    <property type="term" value="F:ATP hydrolysis activity"/>
    <property type="evidence" value="ECO:0007669"/>
    <property type="project" value="InterPro"/>
</dbReference>
<organism evidence="2 3">
    <name type="scientific">Neorhizobium galegae bv. orientalis str. HAMBI 540</name>
    <dbReference type="NCBI Taxonomy" id="1028800"/>
    <lineage>
        <taxon>Bacteria</taxon>
        <taxon>Pseudomonadati</taxon>
        <taxon>Pseudomonadota</taxon>
        <taxon>Alphaproteobacteria</taxon>
        <taxon>Hyphomicrobiales</taxon>
        <taxon>Rhizobiaceae</taxon>
        <taxon>Rhizobium/Agrobacterium group</taxon>
        <taxon>Neorhizobium</taxon>
    </lineage>
</organism>
<dbReference type="InterPro" id="IPR044271">
    <property type="entry name" value="Terminase_large_su_gp19"/>
</dbReference>
<dbReference type="GO" id="GO:0004519">
    <property type="term" value="F:endonuclease activity"/>
    <property type="evidence" value="ECO:0007669"/>
    <property type="project" value="InterPro"/>
</dbReference>
<name>A0A068SMW1_NEOGA</name>
<evidence type="ECO:0000313" key="2">
    <source>
        <dbReference type="EMBL" id="CDN47578.1"/>
    </source>
</evidence>
<dbReference type="HAMAP" id="MF_04147">
    <property type="entry name" value="TERL_T7"/>
    <property type="match status" value="1"/>
</dbReference>
<feature type="domain" description="Terminase large subunit ribonuclease H-like" evidence="1">
    <location>
        <begin position="357"/>
        <end position="464"/>
    </location>
</feature>
<dbReference type="InterPro" id="IPR054762">
    <property type="entry name" value="Gp19_RNaseH-like"/>
</dbReference>
<dbReference type="Gene3D" id="3.30.420.240">
    <property type="match status" value="1"/>
</dbReference>
<dbReference type="Proteomes" id="UP000028181">
    <property type="component" value="Chromosome I"/>
</dbReference>
<dbReference type="GO" id="GO:0005524">
    <property type="term" value="F:ATP binding"/>
    <property type="evidence" value="ECO:0007669"/>
    <property type="project" value="InterPro"/>
</dbReference>
<accession>A0A068SMW1</accession>
<dbReference type="InterPro" id="IPR027417">
    <property type="entry name" value="P-loop_NTPase"/>
</dbReference>
<sequence>MTSQIELKSGTAMAPADPVLRDFRNFLFLVWKHLNLPEPTDVQYDLAAYLQKGPKRSVIEAFRGVGKSWVTSAFVCWLLLNNPQLNIMVVSAAKDRADAFSTFTKRLIAEMPILEHLKPGKGQRDSNIAFDVGPAGASQSPSVKSVGITGQLTGSRADVIIADDVESLNNAMTSTMRDLLSERIKEFDAVLKPGGRVIYLGTPQTEMSIYNRLPERGYEIRIWPARIPADPDKYQGRLAPFVMRMIQDGKGPGTPVDPKRFHDLDLLEREASYGRSGFALQFMLDTSLSDQDRYPLKFRDLMVTSLDPRMAPVKLMWASDPDKRLDIPMVGLQGDAYHRPMWMAPEMAEYTGCVMAIDPSGRGKDETAYAIVKHLNGWLYVVASGGFKDGYGEATLKGLALLAKQHGANKIIVEANFGDGMFTQLLKPVVSRIHAVEIEEVKHNQQKERRICDTLEPVMNQHRLVFDQAVIEHDHKGTSEPIRQLMYQMSRITRDRGSLAKDDRLDVLAMAVGYWAESMARDTDKAHEEHLESLRDKAYEDFIELVHRNTNSGYEIDEPSWLN</sequence>
<gene>
    <name evidence="2" type="ORF">RG540_CH13980</name>
</gene>
<dbReference type="NCBIfam" id="NF033889">
    <property type="entry name" value="termin_lrg_T7"/>
    <property type="match status" value="1"/>
</dbReference>
<dbReference type="RefSeq" id="WP_197560175.1">
    <property type="nucleotide sequence ID" value="NZ_HG938353.1"/>
</dbReference>
<dbReference type="HOGENOM" id="CLU_456111_0_0_5"/>
<dbReference type="AlphaFoldDB" id="A0A068SMW1"/>
<reference evidence="3" key="1">
    <citation type="journal article" date="2014" name="BMC Genomics">
        <title>Genome sequencing of two Neorhizobium galegae strains reveals a noeT gene responsible for the unusual acetylation of the nodulation factors.</title>
        <authorList>
            <person name="Osterman J."/>
            <person name="Marsh J."/>
            <person name="Laine P.K."/>
            <person name="Zeng Z."/>
            <person name="Alatalo E."/>
            <person name="Sullivan J.T."/>
            <person name="Young J.P."/>
            <person name="Thomas-Oates J."/>
            <person name="Paulin L."/>
            <person name="Lindstrom K."/>
        </authorList>
    </citation>
    <scope>NUCLEOTIDE SEQUENCE [LARGE SCALE GENOMIC DNA]</scope>
    <source>
        <strain evidence="3">HAMBI 540</strain>
    </source>
</reference>
<protein>
    <submittedName>
        <fullName evidence="2">DNA maturase B</fullName>
    </submittedName>
</protein>
<evidence type="ECO:0000313" key="3">
    <source>
        <dbReference type="Proteomes" id="UP000028181"/>
    </source>
</evidence>
<dbReference type="KEGG" id="ngg:RG540_CH13980"/>
<dbReference type="Pfam" id="PF22530">
    <property type="entry name" value="Terminase-T7_RNaseH-like"/>
    <property type="match status" value="1"/>
</dbReference>
<evidence type="ECO:0000259" key="1">
    <source>
        <dbReference type="Pfam" id="PF22530"/>
    </source>
</evidence>
<dbReference type="GeneID" id="24259281"/>
<dbReference type="EMBL" id="HG938353">
    <property type="protein sequence ID" value="CDN47578.1"/>
    <property type="molecule type" value="Genomic_DNA"/>
</dbReference>
<dbReference type="InterPro" id="IPR047987">
    <property type="entry name" value="Gp19-like_virus"/>
</dbReference>
<dbReference type="PATRIC" id="fig|1028800.3.peg.1414"/>
<dbReference type="eggNOG" id="COG5410">
    <property type="taxonomic scope" value="Bacteria"/>
</dbReference>
<proteinExistence type="inferred from homology"/>
<dbReference type="Gene3D" id="3.40.50.300">
    <property type="entry name" value="P-loop containing nucleotide triphosphate hydrolases"/>
    <property type="match status" value="1"/>
</dbReference>